<dbReference type="Pfam" id="PF00756">
    <property type="entry name" value="Esterase"/>
    <property type="match status" value="1"/>
</dbReference>
<proteinExistence type="predicted"/>
<dbReference type="Proteomes" id="UP001236507">
    <property type="component" value="Unassembled WGS sequence"/>
</dbReference>
<name>A0ABT6YC08_9BACT</name>
<dbReference type="PANTHER" id="PTHR48098:SF3">
    <property type="entry name" value="IRON(III) ENTEROBACTIN ESTERASE"/>
    <property type="match status" value="1"/>
</dbReference>
<dbReference type="PANTHER" id="PTHR48098">
    <property type="entry name" value="ENTEROCHELIN ESTERASE-RELATED"/>
    <property type="match status" value="1"/>
</dbReference>
<gene>
    <name evidence="1" type="ORF">QM524_18065</name>
</gene>
<comment type="caution">
    <text evidence="1">The sequence shown here is derived from an EMBL/GenBank/DDBJ whole genome shotgun (WGS) entry which is preliminary data.</text>
</comment>
<organism evidence="1 2">
    <name type="scientific">Flectobacillus roseus</name>
    <dbReference type="NCBI Taxonomy" id="502259"/>
    <lineage>
        <taxon>Bacteria</taxon>
        <taxon>Pseudomonadati</taxon>
        <taxon>Bacteroidota</taxon>
        <taxon>Cytophagia</taxon>
        <taxon>Cytophagales</taxon>
        <taxon>Flectobacillaceae</taxon>
        <taxon>Flectobacillus</taxon>
    </lineage>
</organism>
<accession>A0ABT6YC08</accession>
<reference evidence="1 2" key="1">
    <citation type="submission" date="2023-05" db="EMBL/GenBank/DDBJ databases">
        <title>Novel species of genus Flectobacillus isolated from stream in China.</title>
        <authorList>
            <person name="Lu H."/>
        </authorList>
    </citation>
    <scope>NUCLEOTIDE SEQUENCE [LARGE SCALE GENOMIC DNA]</scope>
    <source>
        <strain evidence="1 2">KCTC 42575</strain>
    </source>
</reference>
<protein>
    <submittedName>
        <fullName evidence="1">Alpha/beta hydrolase-fold protein</fullName>
    </submittedName>
</protein>
<dbReference type="InterPro" id="IPR050583">
    <property type="entry name" value="Mycobacterial_A85_antigen"/>
</dbReference>
<dbReference type="Gene3D" id="3.40.50.1820">
    <property type="entry name" value="alpha/beta hydrolase"/>
    <property type="match status" value="1"/>
</dbReference>
<dbReference type="InterPro" id="IPR029058">
    <property type="entry name" value="AB_hydrolase_fold"/>
</dbReference>
<sequence length="242" mass="28744">MTRSYHQWFSPNLQKNMELLVFGHTGTRVLFFPTRAARFYDYEDWGVIAAIQDKIEAGYLQVFCVDSIDAESLYNEYITPRERIVRHIAYEQYIIQEVIPFMHQINPFSDMISAGCSLGAYHAINVAMKYPHYFCKAVGMSGRYDLTWATGYFRDLFSGYHDEDIYFNTPIQFIPNLQDERTLSDLRKMDIILAIGQEDAFLENNIHFSEILNYKDIHHHLYVWDEEAHKARYWRKMVQIYL</sequence>
<dbReference type="GO" id="GO:0016787">
    <property type="term" value="F:hydrolase activity"/>
    <property type="evidence" value="ECO:0007669"/>
    <property type="project" value="UniProtKB-KW"/>
</dbReference>
<keyword evidence="2" id="KW-1185">Reference proteome</keyword>
<dbReference type="SUPFAM" id="SSF53474">
    <property type="entry name" value="alpha/beta-Hydrolases"/>
    <property type="match status" value="1"/>
</dbReference>
<evidence type="ECO:0000313" key="2">
    <source>
        <dbReference type="Proteomes" id="UP001236507"/>
    </source>
</evidence>
<dbReference type="InterPro" id="IPR000801">
    <property type="entry name" value="Esterase-like"/>
</dbReference>
<dbReference type="EMBL" id="JASHIF010000017">
    <property type="protein sequence ID" value="MDI9861128.1"/>
    <property type="molecule type" value="Genomic_DNA"/>
</dbReference>
<evidence type="ECO:0000313" key="1">
    <source>
        <dbReference type="EMBL" id="MDI9861128.1"/>
    </source>
</evidence>
<keyword evidence="1" id="KW-0378">Hydrolase</keyword>
<dbReference type="RefSeq" id="WP_283345625.1">
    <property type="nucleotide sequence ID" value="NZ_JASHIF010000017.1"/>
</dbReference>